<dbReference type="SUPFAM" id="SSF53448">
    <property type="entry name" value="Nucleotide-diphospho-sugar transferases"/>
    <property type="match status" value="1"/>
</dbReference>
<evidence type="ECO:0000256" key="2">
    <source>
        <dbReference type="ARBA" id="ARBA00022679"/>
    </source>
</evidence>
<sequence length="325" mass="38115">MAKVSVILPVYNTEKYLPRCLDALVNQTLEDLEIIAVDDGSTDHSPAVLKKYAGIYGDKIRIITKENEGQAAARNMGIRASRGKYIGFADSDDCVDVSMFEKMYLLAEERKCHMVECHYHYIQETEKGNKELHTRGNIRQHANRRDMFIDPQVSPWNKLYLREILLRPGLDFPEGLIYEDTSFYIKTIPYVLKSAYLDERLVYYFLRNTSTMNVNKNKKVADIFCVLQDILDFYRRYGFYEQFEKELEYFCTKILFCSSLSRIGRVKDAALEKELLDRTFCFVSEKFPEYKKNPYFTGKTGWYIKHINRRNSKYIGKILGHVMKG</sequence>
<evidence type="ECO:0000313" key="4">
    <source>
        <dbReference type="EMBL" id="GAA6498495.1"/>
    </source>
</evidence>
<dbReference type="Pfam" id="PF00535">
    <property type="entry name" value="Glycos_transf_2"/>
    <property type="match status" value="1"/>
</dbReference>
<dbReference type="Proteomes" id="UP001600941">
    <property type="component" value="Unassembled WGS sequence"/>
</dbReference>
<evidence type="ECO:0000256" key="1">
    <source>
        <dbReference type="ARBA" id="ARBA00022676"/>
    </source>
</evidence>
<evidence type="ECO:0000259" key="3">
    <source>
        <dbReference type="Pfam" id="PF00535"/>
    </source>
</evidence>
<dbReference type="PANTHER" id="PTHR22916">
    <property type="entry name" value="GLYCOSYLTRANSFERASE"/>
    <property type="match status" value="1"/>
</dbReference>
<reference evidence="4 5" key="1">
    <citation type="submission" date="2024-04" db="EMBL/GenBank/DDBJ databases">
        <title>Defined microbial consortia suppress multidrug-resistant proinflammatory Enterobacteriaceae via ecological control.</title>
        <authorList>
            <person name="Furuichi M."/>
            <person name="Kawaguchi T."/>
            <person name="Pust M."/>
            <person name="Yasuma K."/>
            <person name="Plichta D."/>
            <person name="Hasegawa N."/>
            <person name="Ohya T."/>
            <person name="Bhattarai S."/>
            <person name="Sasajima S."/>
            <person name="Aoto Y."/>
            <person name="Tuganbaev T."/>
            <person name="Yaginuma M."/>
            <person name="Ueda M."/>
            <person name="Okahashi N."/>
            <person name="Amafuji K."/>
            <person name="Kiridooshi Y."/>
            <person name="Sugita K."/>
            <person name="Strazar M."/>
            <person name="Skelly A."/>
            <person name="Suda W."/>
            <person name="Hattori M."/>
            <person name="Nakamoto N."/>
            <person name="Caballero S."/>
            <person name="Norman J."/>
            <person name="Olle B."/>
            <person name="Tanoue T."/>
            <person name="Arita M."/>
            <person name="Bucci V."/>
            <person name="Atarashi K."/>
            <person name="Xavier R."/>
            <person name="Honda K."/>
        </authorList>
    </citation>
    <scope>NUCLEOTIDE SEQUENCE [LARGE SCALE GENOMIC DNA]</scope>
    <source>
        <strain evidence="5">k34-0107-D12</strain>
    </source>
</reference>
<keyword evidence="2" id="KW-0808">Transferase</keyword>
<keyword evidence="5" id="KW-1185">Reference proteome</keyword>
<comment type="caution">
    <text evidence="4">The sequence shown here is derived from an EMBL/GenBank/DDBJ whole genome shotgun (WGS) entry which is preliminary data.</text>
</comment>
<protein>
    <submittedName>
        <fullName evidence="4">Glycosyltransferase</fullName>
    </submittedName>
</protein>
<dbReference type="InterPro" id="IPR001173">
    <property type="entry name" value="Glyco_trans_2-like"/>
</dbReference>
<keyword evidence="1" id="KW-0328">Glycosyltransferase</keyword>
<dbReference type="InterPro" id="IPR029044">
    <property type="entry name" value="Nucleotide-diphossugar_trans"/>
</dbReference>
<proteinExistence type="predicted"/>
<name>A0ABQ0BPN2_9FIRM</name>
<dbReference type="CDD" id="cd00761">
    <property type="entry name" value="Glyco_tranf_GTA_type"/>
    <property type="match status" value="1"/>
</dbReference>
<gene>
    <name evidence="4" type="ORF">K340107D12_13110</name>
</gene>
<dbReference type="EMBL" id="BAABZQ010000001">
    <property type="protein sequence ID" value="GAA6498495.1"/>
    <property type="molecule type" value="Genomic_DNA"/>
</dbReference>
<dbReference type="RefSeq" id="WP_033139429.1">
    <property type="nucleotide sequence ID" value="NZ_BAABZQ010000001.1"/>
</dbReference>
<dbReference type="PANTHER" id="PTHR22916:SF51">
    <property type="entry name" value="GLYCOSYLTRANSFERASE EPSH-RELATED"/>
    <property type="match status" value="1"/>
</dbReference>
<organism evidence="4 5">
    <name type="scientific">Blautia parvula</name>
    <dbReference type="NCBI Taxonomy" id="2877527"/>
    <lineage>
        <taxon>Bacteria</taxon>
        <taxon>Bacillati</taxon>
        <taxon>Bacillota</taxon>
        <taxon>Clostridia</taxon>
        <taxon>Lachnospirales</taxon>
        <taxon>Lachnospiraceae</taxon>
        <taxon>Blautia</taxon>
    </lineage>
</organism>
<accession>A0ABQ0BPN2</accession>
<dbReference type="Gene3D" id="3.90.550.10">
    <property type="entry name" value="Spore Coat Polysaccharide Biosynthesis Protein SpsA, Chain A"/>
    <property type="match status" value="1"/>
</dbReference>
<evidence type="ECO:0000313" key="5">
    <source>
        <dbReference type="Proteomes" id="UP001600941"/>
    </source>
</evidence>
<feature type="domain" description="Glycosyltransferase 2-like" evidence="3">
    <location>
        <begin position="5"/>
        <end position="165"/>
    </location>
</feature>